<dbReference type="Gene3D" id="1.20.1440.110">
    <property type="entry name" value="acylaminoacyl peptidase"/>
    <property type="match status" value="1"/>
</dbReference>
<dbReference type="EMBL" id="JANBVN010000004">
    <property type="protein sequence ID" value="KAJ9165366.1"/>
    <property type="molecule type" value="Genomic_DNA"/>
</dbReference>
<comment type="caution">
    <text evidence="2">The sequence shown here is derived from an EMBL/GenBank/DDBJ whole genome shotgun (WGS) entry which is preliminary data.</text>
</comment>
<evidence type="ECO:0000313" key="2">
    <source>
        <dbReference type="EMBL" id="KAJ9165366.1"/>
    </source>
</evidence>
<dbReference type="SUPFAM" id="SSF53474">
    <property type="entry name" value="alpha/beta-Hydrolases"/>
    <property type="match status" value="1"/>
</dbReference>
<dbReference type="InterPro" id="IPR050261">
    <property type="entry name" value="FrsA_esterase"/>
</dbReference>
<dbReference type="PANTHER" id="PTHR22946:SF13">
    <property type="entry name" value="ALPHA_BETA HYDROLASE PSOB"/>
    <property type="match status" value="1"/>
</dbReference>
<dbReference type="GO" id="GO:0016787">
    <property type="term" value="F:hydrolase activity"/>
    <property type="evidence" value="ECO:0007669"/>
    <property type="project" value="UniProtKB-KW"/>
</dbReference>
<protein>
    <submittedName>
        <fullName evidence="2">Alpha/beta-hydrolase</fullName>
    </submittedName>
</protein>
<dbReference type="Gene3D" id="3.40.50.1820">
    <property type="entry name" value="alpha/beta hydrolase"/>
    <property type="match status" value="1"/>
</dbReference>
<name>A0AA38VQ07_9PEZI</name>
<evidence type="ECO:0000313" key="3">
    <source>
        <dbReference type="Proteomes" id="UP001174691"/>
    </source>
</evidence>
<dbReference type="PANTHER" id="PTHR22946">
    <property type="entry name" value="DIENELACTONE HYDROLASE DOMAIN-CONTAINING PROTEIN-RELATED"/>
    <property type="match status" value="1"/>
</dbReference>
<dbReference type="InterPro" id="IPR010520">
    <property type="entry name" value="FrsA-like"/>
</dbReference>
<reference evidence="2" key="1">
    <citation type="submission" date="2022-07" db="EMBL/GenBank/DDBJ databases">
        <title>Fungi with potential for degradation of polypropylene.</title>
        <authorList>
            <person name="Gostincar C."/>
        </authorList>
    </citation>
    <scope>NUCLEOTIDE SEQUENCE</scope>
    <source>
        <strain evidence="2">EXF-13287</strain>
    </source>
</reference>
<dbReference type="Pfam" id="PF06500">
    <property type="entry name" value="FrsA-like"/>
    <property type="match status" value="1"/>
</dbReference>
<organism evidence="2 3">
    <name type="scientific">Coniochaeta hoffmannii</name>
    <dbReference type="NCBI Taxonomy" id="91930"/>
    <lineage>
        <taxon>Eukaryota</taxon>
        <taxon>Fungi</taxon>
        <taxon>Dikarya</taxon>
        <taxon>Ascomycota</taxon>
        <taxon>Pezizomycotina</taxon>
        <taxon>Sordariomycetes</taxon>
        <taxon>Sordariomycetidae</taxon>
        <taxon>Coniochaetales</taxon>
        <taxon>Coniochaetaceae</taxon>
        <taxon>Coniochaeta</taxon>
    </lineage>
</organism>
<dbReference type="AlphaFoldDB" id="A0AA38VQ07"/>
<gene>
    <name evidence="2" type="ORF">NKR19_g466</name>
</gene>
<proteinExistence type="predicted"/>
<keyword evidence="1" id="KW-0378">Hydrolase</keyword>
<evidence type="ECO:0000256" key="1">
    <source>
        <dbReference type="ARBA" id="ARBA00022801"/>
    </source>
</evidence>
<sequence length="430" mass="47289">MFKFFNSPMFDFELTRLLGSTSAGGCDICEFLTAVGKIRNNDPESWYNAWKEQGERAEAIGKEAARDGLKPMARNGYLRASNYYRAAAYLFFNNDPRIVPMSERSVAAFERATSFMDGAVMLVDIPYENGIAMPAYLYLPPPEARLPGKIPLLLYFSGADSTKEELHFLFGYSGPQLGYAVLLLEGPGQGLLLKKSGLPLRPDFEVCAKKVLGFVETLAGSRPELQLDLDRIAVAGAVTGGYFALRAATDARVKACVSIDPFFSMWELALTRIPGFVVELWETGWVPDGLFNWAADLQRWISFQARWELALGASSMGVDSPAAMLRRFKDFSLANNKDGKVLDRVACPVLLTGPGGGGEMYSSAANGAVKIHKLLTMVPERNKELWVPAEEADGGMSASIGAWPLLAQKSFQFLDKHIGINRKSMPESKY</sequence>
<dbReference type="InterPro" id="IPR029058">
    <property type="entry name" value="AB_hydrolase_fold"/>
</dbReference>
<accession>A0AA38VQ07</accession>
<keyword evidence="3" id="KW-1185">Reference proteome</keyword>
<dbReference type="Proteomes" id="UP001174691">
    <property type="component" value="Unassembled WGS sequence"/>
</dbReference>